<gene>
    <name evidence="1" type="ORF">PHYSODRAFT_246943</name>
</gene>
<sequence length="124" mass="12392">MVAGDSGSKHNGGRSAAVCAVNNMVSEASAATVAVLGVIGGVSTGMVTNATVTWSRTRRWHSARAASATTAAVRTQVAAGSSVSGVASDIDSRFSGAMEVTLTLGDAVRATMSVQDVDVDVYNG</sequence>
<dbReference type="KEGG" id="psoj:PHYSODRAFT_246943"/>
<proteinExistence type="predicted"/>
<accession>G4YH30</accession>
<dbReference type="EMBL" id="JH159151">
    <property type="protein sequence ID" value="EGZ27731.1"/>
    <property type="molecule type" value="Genomic_DNA"/>
</dbReference>
<protein>
    <submittedName>
        <fullName evidence="1">Uncharacterized protein</fullName>
    </submittedName>
</protein>
<dbReference type="GeneID" id="20637663"/>
<dbReference type="AlphaFoldDB" id="G4YH30"/>
<evidence type="ECO:0000313" key="2">
    <source>
        <dbReference type="Proteomes" id="UP000002640"/>
    </source>
</evidence>
<dbReference type="InParanoid" id="G4YH30"/>
<evidence type="ECO:0000313" key="1">
    <source>
        <dbReference type="EMBL" id="EGZ27731.1"/>
    </source>
</evidence>
<dbReference type="RefSeq" id="XP_009515006.1">
    <property type="nucleotide sequence ID" value="XM_009516711.1"/>
</dbReference>
<keyword evidence="2" id="KW-1185">Reference proteome</keyword>
<reference evidence="1 2" key="1">
    <citation type="journal article" date="2006" name="Science">
        <title>Phytophthora genome sequences uncover evolutionary origins and mechanisms of pathogenesis.</title>
        <authorList>
            <person name="Tyler B.M."/>
            <person name="Tripathy S."/>
            <person name="Zhang X."/>
            <person name="Dehal P."/>
            <person name="Jiang R.H."/>
            <person name="Aerts A."/>
            <person name="Arredondo F.D."/>
            <person name="Baxter L."/>
            <person name="Bensasson D."/>
            <person name="Beynon J.L."/>
            <person name="Chapman J."/>
            <person name="Damasceno C.M."/>
            <person name="Dorrance A.E."/>
            <person name="Dou D."/>
            <person name="Dickerman A.W."/>
            <person name="Dubchak I.L."/>
            <person name="Garbelotto M."/>
            <person name="Gijzen M."/>
            <person name="Gordon S.G."/>
            <person name="Govers F."/>
            <person name="Grunwald N.J."/>
            <person name="Huang W."/>
            <person name="Ivors K.L."/>
            <person name="Jones R.W."/>
            <person name="Kamoun S."/>
            <person name="Krampis K."/>
            <person name="Lamour K.H."/>
            <person name="Lee M.K."/>
            <person name="McDonald W.H."/>
            <person name="Medina M."/>
            <person name="Meijer H.J."/>
            <person name="Nordberg E.K."/>
            <person name="Maclean D.J."/>
            <person name="Ospina-Giraldo M.D."/>
            <person name="Morris P.F."/>
            <person name="Phuntumart V."/>
            <person name="Putnam N.H."/>
            <person name="Rash S."/>
            <person name="Rose J.K."/>
            <person name="Sakihama Y."/>
            <person name="Salamov A.A."/>
            <person name="Savidor A."/>
            <person name="Scheuring C.F."/>
            <person name="Smith B.M."/>
            <person name="Sobral B.W."/>
            <person name="Terry A."/>
            <person name="Torto-Alalibo T.A."/>
            <person name="Win J."/>
            <person name="Xu Z."/>
            <person name="Zhang H."/>
            <person name="Grigoriev I.V."/>
            <person name="Rokhsar D.S."/>
            <person name="Boore J.L."/>
        </authorList>
    </citation>
    <scope>NUCLEOTIDE SEQUENCE [LARGE SCALE GENOMIC DNA]</scope>
    <source>
        <strain evidence="1 2">P6497</strain>
    </source>
</reference>
<name>G4YH30_PHYSP</name>
<organism evidence="1 2">
    <name type="scientific">Phytophthora sojae (strain P6497)</name>
    <name type="common">Soybean stem and root rot agent</name>
    <name type="synonym">Phytophthora megasperma f. sp. glycines</name>
    <dbReference type="NCBI Taxonomy" id="1094619"/>
    <lineage>
        <taxon>Eukaryota</taxon>
        <taxon>Sar</taxon>
        <taxon>Stramenopiles</taxon>
        <taxon>Oomycota</taxon>
        <taxon>Peronosporomycetes</taxon>
        <taxon>Peronosporales</taxon>
        <taxon>Peronosporaceae</taxon>
        <taxon>Phytophthora</taxon>
    </lineage>
</organism>
<dbReference type="Proteomes" id="UP000002640">
    <property type="component" value="Unassembled WGS sequence"/>
</dbReference>